<protein>
    <recommendedName>
        <fullName evidence="5">TonB C-terminal domain-containing protein</fullName>
    </recommendedName>
</protein>
<sequence>MTPVRMKPADRLGIALFLAGLLHLVLILGVRFDMPHGSRGHALDVTLVQAASASKPRHARRLAQVDMRGGGGVHKKRAAHTPFIAAARDGGTPQPQRRQRARQSPVDHLRLLHTRQGPLRLTFAKPVWQLHAAIAEQLGIARQLAGEEARLKAEIRRDWRVARATGRGRGGVSTRRFAYAAYIMRWVRRMERIGSRQYRRMFAGHDLTGALVLEVKILKNGGLQSVKILRRSSHPALDHAAIAMVRSAAPFAPLPAVRGPGLRILPIIETWRFQGGHMTGTAPSTNATP</sequence>
<accession>A0A1C2FYU4</accession>
<organism evidence="6 7">
    <name type="scientific">Acidiferrobacter thiooxydans</name>
    <dbReference type="NCBI Taxonomy" id="163359"/>
    <lineage>
        <taxon>Bacteria</taxon>
        <taxon>Pseudomonadati</taxon>
        <taxon>Pseudomonadota</taxon>
        <taxon>Gammaproteobacteria</taxon>
        <taxon>Acidiferrobacterales</taxon>
        <taxon>Acidiferrobacteraceae</taxon>
        <taxon>Acidiferrobacter</taxon>
    </lineage>
</organism>
<dbReference type="EMBL" id="PSYR01000001">
    <property type="protein sequence ID" value="RCN58648.1"/>
    <property type="molecule type" value="Genomic_DNA"/>
</dbReference>
<feature type="domain" description="TonB C-terminal" evidence="5">
    <location>
        <begin position="205"/>
        <end position="255"/>
    </location>
</feature>
<keyword evidence="3" id="KW-1133">Transmembrane helix</keyword>
<evidence type="ECO:0000256" key="3">
    <source>
        <dbReference type="ARBA" id="ARBA00022989"/>
    </source>
</evidence>
<dbReference type="OrthoDB" id="9803361at2"/>
<dbReference type="InterPro" id="IPR037682">
    <property type="entry name" value="TonB_C"/>
</dbReference>
<dbReference type="GO" id="GO:0055085">
    <property type="term" value="P:transmembrane transport"/>
    <property type="evidence" value="ECO:0007669"/>
    <property type="project" value="InterPro"/>
</dbReference>
<evidence type="ECO:0000256" key="2">
    <source>
        <dbReference type="ARBA" id="ARBA00022692"/>
    </source>
</evidence>
<dbReference type="InterPro" id="IPR006260">
    <property type="entry name" value="TonB/TolA_C"/>
</dbReference>
<evidence type="ECO:0000256" key="1">
    <source>
        <dbReference type="ARBA" id="ARBA00004167"/>
    </source>
</evidence>
<dbReference type="Pfam" id="PF03544">
    <property type="entry name" value="TonB_C"/>
    <property type="match status" value="1"/>
</dbReference>
<evidence type="ECO:0000259" key="5">
    <source>
        <dbReference type="Pfam" id="PF03544"/>
    </source>
</evidence>
<comment type="subcellular location">
    <subcellularLocation>
        <location evidence="1">Membrane</location>
        <topology evidence="1">Single-pass membrane protein</topology>
    </subcellularLocation>
</comment>
<keyword evidence="2" id="KW-0812">Transmembrane</keyword>
<name>A0A1C2FYU4_9GAMM</name>
<dbReference type="Proteomes" id="UP000253250">
    <property type="component" value="Unassembled WGS sequence"/>
</dbReference>
<reference evidence="6 7" key="1">
    <citation type="submission" date="2018-02" db="EMBL/GenBank/DDBJ databases">
        <title>Insights into the biology of acidophilic members of the Acidiferrobacteraceae family derived from comparative genomic analyses.</title>
        <authorList>
            <person name="Issotta F."/>
            <person name="Thyssen C."/>
            <person name="Mena C."/>
            <person name="Moya A."/>
            <person name="Bellenberg S."/>
            <person name="Sproer C."/>
            <person name="Covarrubias P.C."/>
            <person name="Sand W."/>
            <person name="Quatrini R."/>
            <person name="Vera M."/>
        </authorList>
    </citation>
    <scope>NUCLEOTIDE SEQUENCE [LARGE SCALE GENOMIC DNA]</scope>
    <source>
        <strain evidence="7">m-1</strain>
    </source>
</reference>
<gene>
    <name evidence="6" type="ORF">C4900_02375</name>
</gene>
<proteinExistence type="predicted"/>
<dbReference type="AlphaFoldDB" id="A0A1C2FYU4"/>
<comment type="caution">
    <text evidence="6">The sequence shown here is derived from an EMBL/GenBank/DDBJ whole genome shotgun (WGS) entry which is preliminary data.</text>
</comment>
<dbReference type="SUPFAM" id="SSF74653">
    <property type="entry name" value="TolA/TonB C-terminal domain"/>
    <property type="match status" value="1"/>
</dbReference>
<evidence type="ECO:0000313" key="7">
    <source>
        <dbReference type="Proteomes" id="UP000253250"/>
    </source>
</evidence>
<evidence type="ECO:0000313" key="6">
    <source>
        <dbReference type="EMBL" id="RCN58648.1"/>
    </source>
</evidence>
<evidence type="ECO:0000256" key="4">
    <source>
        <dbReference type="ARBA" id="ARBA00023136"/>
    </source>
</evidence>
<keyword evidence="7" id="KW-1185">Reference proteome</keyword>
<dbReference type="GO" id="GO:0016020">
    <property type="term" value="C:membrane"/>
    <property type="evidence" value="ECO:0007669"/>
    <property type="project" value="UniProtKB-SubCell"/>
</dbReference>
<dbReference type="Gene3D" id="3.30.1150.10">
    <property type="match status" value="1"/>
</dbReference>
<keyword evidence="4" id="KW-0472">Membrane</keyword>
<dbReference type="NCBIfam" id="TIGR01352">
    <property type="entry name" value="tonB_Cterm"/>
    <property type="match status" value="1"/>
</dbReference>
<dbReference type="STRING" id="163359.A9R16_02045"/>